<dbReference type="SUPFAM" id="SSF158472">
    <property type="entry name" value="HAMP domain-like"/>
    <property type="match status" value="1"/>
</dbReference>
<dbReference type="PROSITE" id="PS50885">
    <property type="entry name" value="HAMP"/>
    <property type="match status" value="1"/>
</dbReference>
<name>A0A9D9HGW9_9SPIR</name>
<comment type="subcellular location">
    <subcellularLocation>
        <location evidence="2">Membrane</location>
        <topology evidence="2">Multi-pass membrane protein</topology>
    </subcellularLocation>
</comment>
<protein>
    <recommendedName>
        <fullName evidence="3">histidine kinase</fullName>
        <ecNumber evidence="3">2.7.13.3</ecNumber>
    </recommendedName>
</protein>
<evidence type="ECO:0000256" key="9">
    <source>
        <dbReference type="ARBA" id="ARBA00023136"/>
    </source>
</evidence>
<evidence type="ECO:0000313" key="12">
    <source>
        <dbReference type="EMBL" id="MBO8450569.1"/>
    </source>
</evidence>
<dbReference type="InterPro" id="IPR036097">
    <property type="entry name" value="HisK_dim/P_sf"/>
</dbReference>
<dbReference type="PANTHER" id="PTHR45528:SF10">
    <property type="entry name" value="METHYL-ACCEPTING CHEMOTAXIS PROTEIN"/>
    <property type="match status" value="1"/>
</dbReference>
<dbReference type="Pfam" id="PF00672">
    <property type="entry name" value="HAMP"/>
    <property type="match status" value="1"/>
</dbReference>
<keyword evidence="4" id="KW-0597">Phosphoprotein</keyword>
<evidence type="ECO:0000256" key="5">
    <source>
        <dbReference type="ARBA" id="ARBA00022679"/>
    </source>
</evidence>
<keyword evidence="7" id="KW-0418">Kinase</keyword>
<feature type="transmembrane region" description="Helical" evidence="10">
    <location>
        <begin position="6"/>
        <end position="31"/>
    </location>
</feature>
<dbReference type="CDD" id="cd06225">
    <property type="entry name" value="HAMP"/>
    <property type="match status" value="1"/>
</dbReference>
<dbReference type="PANTHER" id="PTHR45528">
    <property type="entry name" value="SENSOR HISTIDINE KINASE CPXA"/>
    <property type="match status" value="1"/>
</dbReference>
<dbReference type="SMART" id="SM00304">
    <property type="entry name" value="HAMP"/>
    <property type="match status" value="1"/>
</dbReference>
<dbReference type="SUPFAM" id="SSF47384">
    <property type="entry name" value="Homodimeric domain of signal transducing histidine kinase"/>
    <property type="match status" value="1"/>
</dbReference>
<sequence length="348" mass="39488">MKIKNLFFILMIGICVIPLLSVGIMTLMIYYRSVSRFLVQNVATGDADVRAADGSEIPEELEYSIRLYVDQLPHYVECAAVNAGGLVLYSDIPGIRENSYLSQEEAKAFVRSAHGQYFFGLDTNLEEFKRKNSGENYTAADLPEEDLVFFLTRIEKEKTRHPPPFLRDFIFVLVAISEIILLFAVVISVCIIRSITVSVENLKDAAETLESGNFDREIKLKSNNEIMVVAESLDRMRLQLKDDRIRRSRFLMGLSHDLRTPVALIKGYTEAIRDGYTDDPEMLEKSLDIIDSKTGQLESLLNSLIESIRIETSEWKGNLSECRLKPFLETFASRVCQDGALLNRHVVV</sequence>
<dbReference type="Gene3D" id="6.10.340.10">
    <property type="match status" value="1"/>
</dbReference>
<dbReference type="InterPro" id="IPR003661">
    <property type="entry name" value="HisK_dim/P_dom"/>
</dbReference>
<dbReference type="InterPro" id="IPR003660">
    <property type="entry name" value="HAMP_dom"/>
</dbReference>
<dbReference type="EMBL" id="JADIMS010000103">
    <property type="protein sequence ID" value="MBO8450569.1"/>
    <property type="molecule type" value="Genomic_DNA"/>
</dbReference>
<evidence type="ECO:0000256" key="1">
    <source>
        <dbReference type="ARBA" id="ARBA00000085"/>
    </source>
</evidence>
<feature type="non-terminal residue" evidence="12">
    <location>
        <position position="348"/>
    </location>
</feature>
<dbReference type="Proteomes" id="UP000823616">
    <property type="component" value="Unassembled WGS sequence"/>
</dbReference>
<dbReference type="GO" id="GO:0000155">
    <property type="term" value="F:phosphorelay sensor kinase activity"/>
    <property type="evidence" value="ECO:0007669"/>
    <property type="project" value="InterPro"/>
</dbReference>
<gene>
    <name evidence="12" type="ORF">IAA96_05620</name>
</gene>
<evidence type="ECO:0000256" key="7">
    <source>
        <dbReference type="ARBA" id="ARBA00022777"/>
    </source>
</evidence>
<keyword evidence="8 10" id="KW-1133">Transmembrane helix</keyword>
<keyword evidence="5" id="KW-0808">Transferase</keyword>
<dbReference type="AlphaFoldDB" id="A0A9D9HGW9"/>
<evidence type="ECO:0000256" key="4">
    <source>
        <dbReference type="ARBA" id="ARBA00022553"/>
    </source>
</evidence>
<dbReference type="SMART" id="SM00388">
    <property type="entry name" value="HisKA"/>
    <property type="match status" value="1"/>
</dbReference>
<evidence type="ECO:0000259" key="11">
    <source>
        <dbReference type="PROSITE" id="PS50885"/>
    </source>
</evidence>
<keyword evidence="9 10" id="KW-0472">Membrane</keyword>
<evidence type="ECO:0000256" key="6">
    <source>
        <dbReference type="ARBA" id="ARBA00022692"/>
    </source>
</evidence>
<keyword evidence="6 10" id="KW-0812">Transmembrane</keyword>
<dbReference type="Gene3D" id="1.10.287.130">
    <property type="match status" value="1"/>
</dbReference>
<evidence type="ECO:0000256" key="3">
    <source>
        <dbReference type="ARBA" id="ARBA00012438"/>
    </source>
</evidence>
<evidence type="ECO:0000256" key="8">
    <source>
        <dbReference type="ARBA" id="ARBA00022989"/>
    </source>
</evidence>
<feature type="transmembrane region" description="Helical" evidence="10">
    <location>
        <begin position="169"/>
        <end position="195"/>
    </location>
</feature>
<proteinExistence type="predicted"/>
<accession>A0A9D9HGW9</accession>
<dbReference type="Pfam" id="PF00512">
    <property type="entry name" value="HisKA"/>
    <property type="match status" value="1"/>
</dbReference>
<comment type="caution">
    <text evidence="12">The sequence shown here is derived from an EMBL/GenBank/DDBJ whole genome shotgun (WGS) entry which is preliminary data.</text>
</comment>
<dbReference type="InterPro" id="IPR050398">
    <property type="entry name" value="HssS/ArlS-like"/>
</dbReference>
<evidence type="ECO:0000256" key="10">
    <source>
        <dbReference type="SAM" id="Phobius"/>
    </source>
</evidence>
<organism evidence="12 13">
    <name type="scientific">Candidatus Avitreponema avistercoris</name>
    <dbReference type="NCBI Taxonomy" id="2840705"/>
    <lineage>
        <taxon>Bacteria</taxon>
        <taxon>Pseudomonadati</taxon>
        <taxon>Spirochaetota</taxon>
        <taxon>Spirochaetia</taxon>
        <taxon>Spirochaetales</taxon>
        <taxon>Candidatus Avitreponema</taxon>
    </lineage>
</organism>
<evidence type="ECO:0000256" key="2">
    <source>
        <dbReference type="ARBA" id="ARBA00004141"/>
    </source>
</evidence>
<evidence type="ECO:0000313" key="13">
    <source>
        <dbReference type="Proteomes" id="UP000823616"/>
    </source>
</evidence>
<dbReference type="GO" id="GO:0005886">
    <property type="term" value="C:plasma membrane"/>
    <property type="evidence" value="ECO:0007669"/>
    <property type="project" value="TreeGrafter"/>
</dbReference>
<comment type="catalytic activity">
    <reaction evidence="1">
        <text>ATP + protein L-histidine = ADP + protein N-phospho-L-histidine.</text>
        <dbReference type="EC" id="2.7.13.3"/>
    </reaction>
</comment>
<dbReference type="CDD" id="cd00082">
    <property type="entry name" value="HisKA"/>
    <property type="match status" value="1"/>
</dbReference>
<reference evidence="12" key="1">
    <citation type="submission" date="2020-10" db="EMBL/GenBank/DDBJ databases">
        <authorList>
            <person name="Gilroy R."/>
        </authorList>
    </citation>
    <scope>NUCLEOTIDE SEQUENCE</scope>
    <source>
        <strain evidence="12">B3-4054</strain>
    </source>
</reference>
<dbReference type="EC" id="2.7.13.3" evidence="3"/>
<reference evidence="12" key="2">
    <citation type="journal article" date="2021" name="PeerJ">
        <title>Extensive microbial diversity within the chicken gut microbiome revealed by metagenomics and culture.</title>
        <authorList>
            <person name="Gilroy R."/>
            <person name="Ravi A."/>
            <person name="Getino M."/>
            <person name="Pursley I."/>
            <person name="Horton D.L."/>
            <person name="Alikhan N.F."/>
            <person name="Baker D."/>
            <person name="Gharbi K."/>
            <person name="Hall N."/>
            <person name="Watson M."/>
            <person name="Adriaenssens E.M."/>
            <person name="Foster-Nyarko E."/>
            <person name="Jarju S."/>
            <person name="Secka A."/>
            <person name="Antonio M."/>
            <person name="Oren A."/>
            <person name="Chaudhuri R.R."/>
            <person name="La Ragione R."/>
            <person name="Hildebrand F."/>
            <person name="Pallen M.J."/>
        </authorList>
    </citation>
    <scope>NUCLEOTIDE SEQUENCE</scope>
    <source>
        <strain evidence="12">B3-4054</strain>
    </source>
</reference>
<feature type="domain" description="HAMP" evidence="11">
    <location>
        <begin position="193"/>
        <end position="245"/>
    </location>
</feature>